<keyword evidence="3" id="KW-1185">Reference proteome</keyword>
<dbReference type="PANTHER" id="PTHR30399">
    <property type="entry name" value="UNCHARACTERIZED PROTEIN YGJP"/>
    <property type="match status" value="1"/>
</dbReference>
<proteinExistence type="predicted"/>
<reference evidence="2 3" key="1">
    <citation type="submission" date="2020-08" db="EMBL/GenBank/DDBJ databases">
        <title>Genomic Encyclopedia of Type Strains, Phase IV (KMG-IV): sequencing the most valuable type-strain genomes for metagenomic binning, comparative biology and taxonomic classification.</title>
        <authorList>
            <person name="Goeker M."/>
        </authorList>
    </citation>
    <scope>NUCLEOTIDE SEQUENCE [LARGE SCALE GENOMIC DNA]</scope>
    <source>
        <strain evidence="2 3">DSM 105721</strain>
    </source>
</reference>
<dbReference type="PANTHER" id="PTHR30399:SF1">
    <property type="entry name" value="UTP PYROPHOSPHATASE"/>
    <property type="match status" value="1"/>
</dbReference>
<dbReference type="RefSeq" id="WP_229782882.1">
    <property type="nucleotide sequence ID" value="NZ_AP028155.1"/>
</dbReference>
<evidence type="ECO:0000313" key="2">
    <source>
        <dbReference type="EMBL" id="MBB4024837.1"/>
    </source>
</evidence>
<evidence type="ECO:0000259" key="1">
    <source>
        <dbReference type="Pfam" id="PF01863"/>
    </source>
</evidence>
<dbReference type="Gene3D" id="3.30.2010.10">
    <property type="entry name" value="Metalloproteases ('zincins'), catalytic domain"/>
    <property type="match status" value="1"/>
</dbReference>
<comment type="caution">
    <text evidence="2">The sequence shown here is derived from an EMBL/GenBank/DDBJ whole genome shotgun (WGS) entry which is preliminary data.</text>
</comment>
<dbReference type="Proteomes" id="UP000546007">
    <property type="component" value="Unassembled WGS sequence"/>
</dbReference>
<dbReference type="InterPro" id="IPR053136">
    <property type="entry name" value="UTP_pyrophosphatase-like"/>
</dbReference>
<dbReference type="GeneID" id="93101055"/>
<protein>
    <recommendedName>
        <fullName evidence="1">YgjP-like metallopeptidase domain-containing protein</fullName>
    </recommendedName>
</protein>
<dbReference type="CDD" id="cd07344">
    <property type="entry name" value="M48_yhfN_like"/>
    <property type="match status" value="1"/>
</dbReference>
<accession>A0A7W6HTT9</accession>
<gene>
    <name evidence="2" type="ORF">GGR14_000598</name>
</gene>
<evidence type="ECO:0000313" key="3">
    <source>
        <dbReference type="Proteomes" id="UP000546007"/>
    </source>
</evidence>
<organism evidence="2 3">
    <name type="scientific">Butyricimonas faecihominis</name>
    <dbReference type="NCBI Taxonomy" id="1472416"/>
    <lineage>
        <taxon>Bacteria</taxon>
        <taxon>Pseudomonadati</taxon>
        <taxon>Bacteroidota</taxon>
        <taxon>Bacteroidia</taxon>
        <taxon>Bacteroidales</taxon>
        <taxon>Odoribacteraceae</taxon>
        <taxon>Butyricimonas</taxon>
    </lineage>
</organism>
<dbReference type="AlphaFoldDB" id="A0A7W6HTT9"/>
<dbReference type="InterPro" id="IPR002725">
    <property type="entry name" value="YgjP-like_metallopeptidase"/>
</dbReference>
<dbReference type="EMBL" id="JACIES010000001">
    <property type="protein sequence ID" value="MBB4024837.1"/>
    <property type="molecule type" value="Genomic_DNA"/>
</dbReference>
<feature type="domain" description="YgjP-like metallopeptidase" evidence="1">
    <location>
        <begin position="25"/>
        <end position="232"/>
    </location>
</feature>
<sequence length="237" mass="27660">MMNDEIVLPGIGKVKVRRGKNIRFLSVRMAPGRGVWVNVPFGVSGRQVEEFVHTQRDWIEQNLAKIKVYEKDTGVGLGMDSEVKTKFHVLKVLACDELRPYYKIEGKEIHLYIPRGTAYSKIAPYVENFLVEIYRMESKRYLPGRVRELATRFGFRYRALSFRNNISNWGSCSADDNISLNVKLMKLPDEIIDYVILHELCHTVEKNHSSNFWALMEKVCPGCMQLRRRLRQYNTRV</sequence>
<dbReference type="Pfam" id="PF01863">
    <property type="entry name" value="YgjP-like"/>
    <property type="match status" value="1"/>
</dbReference>
<name>A0A7W6HTT9_9BACT</name>